<evidence type="ECO:0000313" key="2">
    <source>
        <dbReference type="RefSeq" id="XP_075096236.1"/>
    </source>
</evidence>
<reference evidence="1" key="1">
    <citation type="journal article" date="2014" name="Nat. Commun.">
        <title>The tobacco genome sequence and its comparison with those of tomato and potato.</title>
        <authorList>
            <person name="Sierro N."/>
            <person name="Battey J.N."/>
            <person name="Ouadi S."/>
            <person name="Bakaher N."/>
            <person name="Bovet L."/>
            <person name="Willig A."/>
            <person name="Goepfert S."/>
            <person name="Peitsch M.C."/>
            <person name="Ivanov N.V."/>
        </authorList>
    </citation>
    <scope>NUCLEOTIDE SEQUENCE [LARGE SCALE GENOMIC DNA]</scope>
</reference>
<keyword evidence="1" id="KW-1185">Reference proteome</keyword>
<name>A0AC58TG94_TOBAC</name>
<gene>
    <name evidence="2" type="primary">LOC142174354</name>
</gene>
<organism evidence="1 2">
    <name type="scientific">Nicotiana tabacum</name>
    <name type="common">Common tobacco</name>
    <dbReference type="NCBI Taxonomy" id="4097"/>
    <lineage>
        <taxon>Eukaryota</taxon>
        <taxon>Viridiplantae</taxon>
        <taxon>Streptophyta</taxon>
        <taxon>Embryophyta</taxon>
        <taxon>Tracheophyta</taxon>
        <taxon>Spermatophyta</taxon>
        <taxon>Magnoliopsida</taxon>
        <taxon>eudicotyledons</taxon>
        <taxon>Gunneridae</taxon>
        <taxon>Pentapetalae</taxon>
        <taxon>asterids</taxon>
        <taxon>lamiids</taxon>
        <taxon>Solanales</taxon>
        <taxon>Solanaceae</taxon>
        <taxon>Nicotianoideae</taxon>
        <taxon>Nicotianeae</taxon>
        <taxon>Nicotiana</taxon>
    </lineage>
</organism>
<reference evidence="2" key="2">
    <citation type="submission" date="2025-08" db="UniProtKB">
        <authorList>
            <consortium name="RefSeq"/>
        </authorList>
    </citation>
    <scope>IDENTIFICATION</scope>
    <source>
        <tissue evidence="2">Leaf</tissue>
    </source>
</reference>
<accession>A0AC58TG94</accession>
<proteinExistence type="predicted"/>
<dbReference type="Proteomes" id="UP000790787">
    <property type="component" value="Chromosome 20"/>
</dbReference>
<dbReference type="RefSeq" id="XP_075096236.1">
    <property type="nucleotide sequence ID" value="XM_075240135.1"/>
</dbReference>
<evidence type="ECO:0000313" key="1">
    <source>
        <dbReference type="Proteomes" id="UP000790787"/>
    </source>
</evidence>
<protein>
    <submittedName>
        <fullName evidence="2">Uncharacterized protein LOC142174354</fullName>
    </submittedName>
</protein>
<sequence>MTGNEVTQLEHNHPLFLQASDVPGLVLVPTKLTWPENYALWSKAMKLALRGKSKLGFVDKSCVKDMYRGELAEQWEKCNAMVLSWIGSTVASELISSIMFASSAKKVWSDFKEKFDRCSLTRIYHLWAEIASLRQAPNPDCDYEESRPSLEHILQKRLLRFLMGLNKSYSNVRSNVLMKRPVVSVNEVYAIVTQEKSQRALGVANVNKDPLTMMAGRPQYNRSSRMLDLLY</sequence>